<keyword evidence="1" id="KW-0812">Transmembrane</keyword>
<evidence type="ECO:0000256" key="1">
    <source>
        <dbReference type="SAM" id="Phobius"/>
    </source>
</evidence>
<proteinExistence type="predicted"/>
<gene>
    <name evidence="3" type="ORF">NTJ_03767</name>
</gene>
<dbReference type="Proteomes" id="UP001307889">
    <property type="component" value="Chromosome 2"/>
</dbReference>
<feature type="signal peptide" evidence="2">
    <location>
        <begin position="1"/>
        <end position="28"/>
    </location>
</feature>
<protein>
    <recommendedName>
        <fullName evidence="5">Syndecan/Neurexin domain-containing protein</fullName>
    </recommendedName>
</protein>
<evidence type="ECO:0000313" key="3">
    <source>
        <dbReference type="EMBL" id="BES90959.1"/>
    </source>
</evidence>
<evidence type="ECO:0008006" key="5">
    <source>
        <dbReference type="Google" id="ProtNLM"/>
    </source>
</evidence>
<feature type="chain" id="PRO_5046416765" description="Syndecan/Neurexin domain-containing protein" evidence="2">
    <location>
        <begin position="29"/>
        <end position="282"/>
    </location>
</feature>
<sequence>MQGNFLGKRRKGMLIFFLQLSIVEFAVCEETSSFLTNVLIKIQRERLGLIDNYVSTSEKEHTSDLMLDEDNNDYIYVNDEDSSLNDPHGNRLSPGKYDYASYNDLESGGSKIIHQKPTEVADIHMDQADPDAFINMMMPEDEEVTETPTPAAAEGHKEDEIVGHYYYYYPLDKVPPEFADVVAKILSKPGRPIKPGMVIKPAKKPGGMMPMKPGGMMPLKMMKKPKQPVGPLFKAMALFVGTAVAFIVSILLLPRVKLVKAKNLIEIRAFGDPPLSTNYGPF</sequence>
<keyword evidence="4" id="KW-1185">Reference proteome</keyword>
<accession>A0ABN7AID3</accession>
<keyword evidence="1" id="KW-0472">Membrane</keyword>
<organism evidence="3 4">
    <name type="scientific">Nesidiocoris tenuis</name>
    <dbReference type="NCBI Taxonomy" id="355587"/>
    <lineage>
        <taxon>Eukaryota</taxon>
        <taxon>Metazoa</taxon>
        <taxon>Ecdysozoa</taxon>
        <taxon>Arthropoda</taxon>
        <taxon>Hexapoda</taxon>
        <taxon>Insecta</taxon>
        <taxon>Pterygota</taxon>
        <taxon>Neoptera</taxon>
        <taxon>Paraneoptera</taxon>
        <taxon>Hemiptera</taxon>
        <taxon>Heteroptera</taxon>
        <taxon>Panheteroptera</taxon>
        <taxon>Cimicomorpha</taxon>
        <taxon>Miridae</taxon>
        <taxon>Dicyphina</taxon>
        <taxon>Nesidiocoris</taxon>
    </lineage>
</organism>
<feature type="transmembrane region" description="Helical" evidence="1">
    <location>
        <begin position="232"/>
        <end position="253"/>
    </location>
</feature>
<name>A0ABN7AID3_9HEMI</name>
<keyword evidence="2" id="KW-0732">Signal</keyword>
<keyword evidence="1" id="KW-1133">Transmembrane helix</keyword>
<dbReference type="EMBL" id="AP028910">
    <property type="protein sequence ID" value="BES90959.1"/>
    <property type="molecule type" value="Genomic_DNA"/>
</dbReference>
<evidence type="ECO:0000313" key="4">
    <source>
        <dbReference type="Proteomes" id="UP001307889"/>
    </source>
</evidence>
<evidence type="ECO:0000256" key="2">
    <source>
        <dbReference type="SAM" id="SignalP"/>
    </source>
</evidence>
<reference evidence="3 4" key="1">
    <citation type="submission" date="2023-09" db="EMBL/GenBank/DDBJ databases">
        <title>Nesidiocoris tenuis whole genome shotgun sequence.</title>
        <authorList>
            <person name="Shibata T."/>
            <person name="Shimoda M."/>
            <person name="Kobayashi T."/>
            <person name="Uehara T."/>
        </authorList>
    </citation>
    <scope>NUCLEOTIDE SEQUENCE [LARGE SCALE GENOMIC DNA]</scope>
    <source>
        <strain evidence="3 4">Japan</strain>
    </source>
</reference>